<comment type="caution">
    <text evidence="12">The sequence shown here is derived from an EMBL/GenBank/DDBJ whole genome shotgun (WGS) entry which is preliminary data.</text>
</comment>
<evidence type="ECO:0000313" key="12">
    <source>
        <dbReference type="EMBL" id="NEK86586.1"/>
    </source>
</evidence>
<keyword evidence="3" id="KW-0597">Phosphoprotein</keyword>
<dbReference type="InterPro" id="IPR036890">
    <property type="entry name" value="HATPase_C_sf"/>
</dbReference>
<evidence type="ECO:0000256" key="9">
    <source>
        <dbReference type="SAM" id="Phobius"/>
    </source>
</evidence>
<organism evidence="12 13">
    <name type="scientific">Blastococcus saxobsidens</name>
    <dbReference type="NCBI Taxonomy" id="138336"/>
    <lineage>
        <taxon>Bacteria</taxon>
        <taxon>Bacillati</taxon>
        <taxon>Actinomycetota</taxon>
        <taxon>Actinomycetes</taxon>
        <taxon>Geodermatophilales</taxon>
        <taxon>Geodermatophilaceae</taxon>
        <taxon>Blastococcus</taxon>
    </lineage>
</organism>
<evidence type="ECO:0000256" key="1">
    <source>
        <dbReference type="ARBA" id="ARBA00000085"/>
    </source>
</evidence>
<sequence length="377" mass="39733">MSALLRPLWAEPRPPGAPARAWWDWVLVALGLTGALLEGILRPDLPSRWVQVVVVAAVVPLLLWRRTRPLLVLVVHVVALDFLAVLTGDDDGMYTAVVVLLLAYAVVRWGSGREVMAAIPLLLVSAALSMVVGSTSAGDAIGGSAVLLTAVALGAAFRYRARARSRELDQVTLRERERLARDLHDTVAHHVSAIAISAQAGLATAATRPEAAAEALRLIEAEASSTLAEMRGMVRTLRSDGPAELAPVPRIRDVAQLTGNGGDGPPVDVEMVGDVDGVPSPVAAAVYRLAQESITNARRHARGPSRIEVRVVADDDWVHVRVADDGAATPAPREEDPGFGLRGMAERTHLLGGTFAAGPGPDGGWTVAAVLPRRGPA</sequence>
<evidence type="ECO:0000256" key="4">
    <source>
        <dbReference type="ARBA" id="ARBA00022679"/>
    </source>
</evidence>
<keyword evidence="9" id="KW-0812">Transmembrane</keyword>
<dbReference type="SUPFAM" id="SSF55874">
    <property type="entry name" value="ATPase domain of HSP90 chaperone/DNA topoisomerase II/histidine kinase"/>
    <property type="match status" value="1"/>
</dbReference>
<dbReference type="EMBL" id="JAAGWG010000017">
    <property type="protein sequence ID" value="NEK86586.1"/>
    <property type="molecule type" value="Genomic_DNA"/>
</dbReference>
<dbReference type="InterPro" id="IPR011712">
    <property type="entry name" value="Sig_transdc_His_kin_sub3_dim/P"/>
</dbReference>
<dbReference type="Pfam" id="PF02518">
    <property type="entry name" value="HATPase_c"/>
    <property type="match status" value="1"/>
</dbReference>
<dbReference type="GO" id="GO:0000155">
    <property type="term" value="F:phosphorelay sensor kinase activity"/>
    <property type="evidence" value="ECO:0007669"/>
    <property type="project" value="InterPro"/>
</dbReference>
<dbReference type="Proteomes" id="UP000479241">
    <property type="component" value="Unassembled WGS sequence"/>
</dbReference>
<protein>
    <recommendedName>
        <fullName evidence="2">histidine kinase</fullName>
        <ecNumber evidence="2">2.7.13.3</ecNumber>
    </recommendedName>
</protein>
<evidence type="ECO:0000256" key="7">
    <source>
        <dbReference type="ARBA" id="ARBA00022840"/>
    </source>
</evidence>
<dbReference type="Gene3D" id="1.20.5.1930">
    <property type="match status" value="1"/>
</dbReference>
<comment type="catalytic activity">
    <reaction evidence="1">
        <text>ATP + protein L-histidine = ADP + protein N-phospho-L-histidine.</text>
        <dbReference type="EC" id="2.7.13.3"/>
    </reaction>
</comment>
<dbReference type="PANTHER" id="PTHR24421">
    <property type="entry name" value="NITRATE/NITRITE SENSOR PROTEIN NARX-RELATED"/>
    <property type="match status" value="1"/>
</dbReference>
<evidence type="ECO:0000313" key="13">
    <source>
        <dbReference type="Proteomes" id="UP000479241"/>
    </source>
</evidence>
<keyword evidence="8" id="KW-0902">Two-component regulatory system</keyword>
<feature type="transmembrane region" description="Helical" evidence="9">
    <location>
        <begin position="21"/>
        <end position="41"/>
    </location>
</feature>
<keyword evidence="9" id="KW-1133">Transmembrane helix</keyword>
<keyword evidence="7" id="KW-0067">ATP-binding</keyword>
<dbReference type="InterPro" id="IPR003594">
    <property type="entry name" value="HATPase_dom"/>
</dbReference>
<evidence type="ECO:0000259" key="10">
    <source>
        <dbReference type="Pfam" id="PF02518"/>
    </source>
</evidence>
<gene>
    <name evidence="12" type="ORF">GCU60_12600</name>
</gene>
<accession>A0A6L9W3B9</accession>
<dbReference type="GO" id="GO:0016020">
    <property type="term" value="C:membrane"/>
    <property type="evidence" value="ECO:0007669"/>
    <property type="project" value="InterPro"/>
</dbReference>
<feature type="domain" description="Histidine kinase/HSP90-like ATPase" evidence="10">
    <location>
        <begin position="285"/>
        <end position="373"/>
    </location>
</feature>
<dbReference type="Gene3D" id="3.30.565.10">
    <property type="entry name" value="Histidine kinase-like ATPase, C-terminal domain"/>
    <property type="match status" value="1"/>
</dbReference>
<reference evidence="12 13" key="1">
    <citation type="submission" date="2019-12" db="EMBL/GenBank/DDBJ databases">
        <title>the WGS of Blastococcus saxobsidens 67B17.</title>
        <authorList>
            <person name="Jiang Z."/>
        </authorList>
    </citation>
    <scope>NUCLEOTIDE SEQUENCE [LARGE SCALE GENOMIC DNA]</scope>
    <source>
        <strain evidence="12 13">67B17</strain>
    </source>
</reference>
<dbReference type="PANTHER" id="PTHR24421:SF10">
    <property type="entry name" value="NITRATE_NITRITE SENSOR PROTEIN NARQ"/>
    <property type="match status" value="1"/>
</dbReference>
<dbReference type="EC" id="2.7.13.3" evidence="2"/>
<feature type="domain" description="Signal transduction histidine kinase subgroup 3 dimerisation and phosphoacceptor" evidence="11">
    <location>
        <begin position="175"/>
        <end position="240"/>
    </location>
</feature>
<evidence type="ECO:0000259" key="11">
    <source>
        <dbReference type="Pfam" id="PF07730"/>
    </source>
</evidence>
<feature type="transmembrane region" description="Helical" evidence="9">
    <location>
        <begin position="70"/>
        <end position="87"/>
    </location>
</feature>
<dbReference type="AlphaFoldDB" id="A0A6L9W3B9"/>
<dbReference type="CDD" id="cd16917">
    <property type="entry name" value="HATPase_UhpB-NarQ-NarX-like"/>
    <property type="match status" value="1"/>
</dbReference>
<feature type="transmembrane region" description="Helical" evidence="9">
    <location>
        <begin position="47"/>
        <end position="63"/>
    </location>
</feature>
<evidence type="ECO:0000256" key="8">
    <source>
        <dbReference type="ARBA" id="ARBA00023012"/>
    </source>
</evidence>
<name>A0A6L9W3B9_9ACTN</name>
<dbReference type="Pfam" id="PF07730">
    <property type="entry name" value="HisKA_3"/>
    <property type="match status" value="1"/>
</dbReference>
<feature type="transmembrane region" description="Helical" evidence="9">
    <location>
        <begin position="117"/>
        <end position="134"/>
    </location>
</feature>
<evidence type="ECO:0000256" key="2">
    <source>
        <dbReference type="ARBA" id="ARBA00012438"/>
    </source>
</evidence>
<dbReference type="GO" id="GO:0005524">
    <property type="term" value="F:ATP binding"/>
    <property type="evidence" value="ECO:0007669"/>
    <property type="project" value="UniProtKB-KW"/>
</dbReference>
<feature type="transmembrane region" description="Helical" evidence="9">
    <location>
        <begin position="93"/>
        <end position="110"/>
    </location>
</feature>
<evidence type="ECO:0000256" key="3">
    <source>
        <dbReference type="ARBA" id="ARBA00022553"/>
    </source>
</evidence>
<evidence type="ECO:0000256" key="5">
    <source>
        <dbReference type="ARBA" id="ARBA00022741"/>
    </source>
</evidence>
<keyword evidence="4" id="KW-0808">Transferase</keyword>
<dbReference type="RefSeq" id="WP_163205718.1">
    <property type="nucleotide sequence ID" value="NZ_JAAGWG010000017.1"/>
</dbReference>
<keyword evidence="5" id="KW-0547">Nucleotide-binding</keyword>
<feature type="transmembrane region" description="Helical" evidence="9">
    <location>
        <begin position="140"/>
        <end position="159"/>
    </location>
</feature>
<dbReference type="GO" id="GO:0046983">
    <property type="term" value="F:protein dimerization activity"/>
    <property type="evidence" value="ECO:0007669"/>
    <property type="project" value="InterPro"/>
</dbReference>
<evidence type="ECO:0000256" key="6">
    <source>
        <dbReference type="ARBA" id="ARBA00022777"/>
    </source>
</evidence>
<keyword evidence="9" id="KW-0472">Membrane</keyword>
<keyword evidence="6 12" id="KW-0418">Kinase</keyword>
<proteinExistence type="predicted"/>
<dbReference type="InterPro" id="IPR050482">
    <property type="entry name" value="Sensor_HK_TwoCompSys"/>
</dbReference>